<name>A0ABD1TU67_9LAMI</name>
<feature type="transmembrane region" description="Helical" evidence="6">
    <location>
        <begin position="88"/>
        <end position="106"/>
    </location>
</feature>
<reference evidence="9" key="1">
    <citation type="submission" date="2024-07" db="EMBL/GenBank/DDBJ databases">
        <title>Two chromosome-level genome assemblies of Korean endemic species Abeliophyllum distichum and Forsythia ovata (Oleaceae).</title>
        <authorList>
            <person name="Jang H."/>
        </authorList>
    </citation>
    <scope>NUCLEOTIDE SEQUENCE [LARGE SCALE GENOMIC DNA]</scope>
</reference>
<feature type="transmembrane region" description="Helical" evidence="6">
    <location>
        <begin position="200"/>
        <end position="222"/>
    </location>
</feature>
<comment type="subcellular location">
    <subcellularLocation>
        <location evidence="1">Membrane</location>
        <topology evidence="1">Multi-pass membrane protein</topology>
    </subcellularLocation>
</comment>
<evidence type="ECO:0000256" key="6">
    <source>
        <dbReference type="SAM" id="Phobius"/>
    </source>
</evidence>
<evidence type="ECO:0000256" key="4">
    <source>
        <dbReference type="ARBA" id="ARBA00022989"/>
    </source>
</evidence>
<feature type="domain" description="ABC-2 type transporter transmembrane" evidence="7">
    <location>
        <begin position="4"/>
        <end position="167"/>
    </location>
</feature>
<feature type="transmembrane region" description="Helical" evidence="6">
    <location>
        <begin position="53"/>
        <end position="76"/>
    </location>
</feature>
<dbReference type="AlphaFoldDB" id="A0ABD1TU67"/>
<dbReference type="EMBL" id="JBFOLJ010000008">
    <property type="protein sequence ID" value="KAL2516261.1"/>
    <property type="molecule type" value="Genomic_DNA"/>
</dbReference>
<gene>
    <name evidence="8" type="ORF">Fot_30232</name>
</gene>
<accession>A0ABD1TU67</accession>
<evidence type="ECO:0000256" key="5">
    <source>
        <dbReference type="ARBA" id="ARBA00023136"/>
    </source>
</evidence>
<feature type="transmembrane region" description="Helical" evidence="6">
    <location>
        <begin position="118"/>
        <end position="138"/>
    </location>
</feature>
<organism evidence="8 9">
    <name type="scientific">Forsythia ovata</name>
    <dbReference type="NCBI Taxonomy" id="205694"/>
    <lineage>
        <taxon>Eukaryota</taxon>
        <taxon>Viridiplantae</taxon>
        <taxon>Streptophyta</taxon>
        <taxon>Embryophyta</taxon>
        <taxon>Tracheophyta</taxon>
        <taxon>Spermatophyta</taxon>
        <taxon>Magnoliopsida</taxon>
        <taxon>eudicotyledons</taxon>
        <taxon>Gunneridae</taxon>
        <taxon>Pentapetalae</taxon>
        <taxon>asterids</taxon>
        <taxon>lamiids</taxon>
        <taxon>Lamiales</taxon>
        <taxon>Oleaceae</taxon>
        <taxon>Forsythieae</taxon>
        <taxon>Forsythia</taxon>
    </lineage>
</organism>
<proteinExistence type="predicted"/>
<evidence type="ECO:0000313" key="9">
    <source>
        <dbReference type="Proteomes" id="UP001604277"/>
    </source>
</evidence>
<feature type="transmembrane region" description="Helical" evidence="6">
    <location>
        <begin position="150"/>
        <end position="168"/>
    </location>
</feature>
<keyword evidence="4 6" id="KW-1133">Transmembrane helix</keyword>
<comment type="caution">
    <text evidence="8">The sequence shown here is derived from an EMBL/GenBank/DDBJ whole genome shotgun (WGS) entry which is preliminary data.</text>
</comment>
<evidence type="ECO:0000259" key="7">
    <source>
        <dbReference type="Pfam" id="PF01061"/>
    </source>
</evidence>
<evidence type="ECO:0000256" key="2">
    <source>
        <dbReference type="ARBA" id="ARBA00022448"/>
    </source>
</evidence>
<protein>
    <submittedName>
        <fullName evidence="8">ABC transporter G family member 29</fullName>
    </submittedName>
</protein>
<dbReference type="Proteomes" id="UP001604277">
    <property type="component" value="Unassembled WGS sequence"/>
</dbReference>
<keyword evidence="9" id="KW-1185">Reference proteome</keyword>
<dbReference type="Pfam" id="PF01061">
    <property type="entry name" value="ABC2_membrane"/>
    <property type="match status" value="1"/>
</dbReference>
<evidence type="ECO:0000256" key="3">
    <source>
        <dbReference type="ARBA" id="ARBA00022692"/>
    </source>
</evidence>
<dbReference type="GO" id="GO:0005886">
    <property type="term" value="C:plasma membrane"/>
    <property type="evidence" value="ECO:0007669"/>
    <property type="project" value="UniProtKB-ARBA"/>
</dbReference>
<dbReference type="InterPro" id="IPR013525">
    <property type="entry name" value="ABC2_TM"/>
</dbReference>
<sequence length="231" mass="26807">MASDLLTVIGAMYLSVLFIGINNSSTVLPVIDVERTVFYRERAAGMYSALPYAMAQVVVEIPYVFLQTTYYSLVVYAMVSFQWTLVKFLWFFFLTFFSFLYFTYYGMMMVSITPNHEVAAILASAFYALFTLFSGFFIPRLRIPKWWAWYYWMCPVAWTVYGMILSQYGDLEDSIKVPGISPDPSIKWYVENYFGYEPDFMGPVAGALVGFTVLFAFLYAFCIKMLNFQKR</sequence>
<evidence type="ECO:0000256" key="1">
    <source>
        <dbReference type="ARBA" id="ARBA00004141"/>
    </source>
</evidence>
<dbReference type="PANTHER" id="PTHR19241">
    <property type="entry name" value="ATP-BINDING CASSETTE TRANSPORTER"/>
    <property type="match status" value="1"/>
</dbReference>
<keyword evidence="3 6" id="KW-0812">Transmembrane</keyword>
<keyword evidence="5 6" id="KW-0472">Membrane</keyword>
<keyword evidence="2" id="KW-0813">Transport</keyword>
<evidence type="ECO:0000313" key="8">
    <source>
        <dbReference type="EMBL" id="KAL2516261.1"/>
    </source>
</evidence>